<evidence type="ECO:0000256" key="1">
    <source>
        <dbReference type="ARBA" id="ARBA00022491"/>
    </source>
</evidence>
<dbReference type="Pfam" id="PF12833">
    <property type="entry name" value="HTH_18"/>
    <property type="match status" value="1"/>
</dbReference>
<keyword evidence="4" id="KW-0804">Transcription</keyword>
<dbReference type="SUPFAM" id="SSF46689">
    <property type="entry name" value="Homeodomain-like"/>
    <property type="match status" value="1"/>
</dbReference>
<dbReference type="FunFam" id="1.10.10.60:FF:000132">
    <property type="entry name" value="AraC family transcriptional regulator"/>
    <property type="match status" value="1"/>
</dbReference>
<dbReference type="Proteomes" id="UP000188543">
    <property type="component" value="Unassembled WGS sequence"/>
</dbReference>
<evidence type="ECO:0000313" key="7">
    <source>
        <dbReference type="Proteomes" id="UP000188543"/>
    </source>
</evidence>
<dbReference type="RefSeq" id="WP_034203736.1">
    <property type="nucleotide sequence ID" value="NZ_CADETK010000016.1"/>
</dbReference>
<dbReference type="PROSITE" id="PS00041">
    <property type="entry name" value="HTH_ARAC_FAMILY_1"/>
    <property type="match status" value="1"/>
</dbReference>
<dbReference type="GO" id="GO:0043565">
    <property type="term" value="F:sequence-specific DNA binding"/>
    <property type="evidence" value="ECO:0007669"/>
    <property type="project" value="InterPro"/>
</dbReference>
<dbReference type="InterPro" id="IPR009057">
    <property type="entry name" value="Homeodomain-like_sf"/>
</dbReference>
<dbReference type="PANTHER" id="PTHR11019">
    <property type="entry name" value="HTH-TYPE TRANSCRIPTIONAL REGULATOR NIMR"/>
    <property type="match status" value="1"/>
</dbReference>
<gene>
    <name evidence="6" type="ORF">A8E72_34780</name>
</gene>
<reference evidence="6 7" key="1">
    <citation type="submission" date="2016-08" db="EMBL/GenBank/DDBJ databases">
        <authorList>
            <person name="Seilhamer J.J."/>
        </authorList>
    </citation>
    <scope>NUCLEOTIDE SEQUENCE [LARGE SCALE GENOMIC DNA]</scope>
    <source>
        <strain evidence="6 7">VC14762</strain>
    </source>
</reference>
<feature type="domain" description="HTH araC/xylS-type" evidence="5">
    <location>
        <begin position="172"/>
        <end position="269"/>
    </location>
</feature>
<dbReference type="Gene3D" id="1.10.10.60">
    <property type="entry name" value="Homeodomain-like"/>
    <property type="match status" value="1"/>
</dbReference>
<dbReference type="GO" id="GO:0003700">
    <property type="term" value="F:DNA-binding transcription factor activity"/>
    <property type="evidence" value="ECO:0007669"/>
    <property type="project" value="InterPro"/>
</dbReference>
<accession>A0A1V2VSX4</accession>
<dbReference type="InterPro" id="IPR011051">
    <property type="entry name" value="RmlC_Cupin_sf"/>
</dbReference>
<dbReference type="AlphaFoldDB" id="A0A1V2VSX4"/>
<proteinExistence type="predicted"/>
<dbReference type="PANTHER" id="PTHR11019:SF159">
    <property type="entry name" value="TRANSCRIPTIONAL REGULATOR-RELATED"/>
    <property type="match status" value="1"/>
</dbReference>
<name>A0A1V2VSX4_9BURK</name>
<evidence type="ECO:0000259" key="5">
    <source>
        <dbReference type="PROSITE" id="PS01124"/>
    </source>
</evidence>
<keyword evidence="1" id="KW-0678">Repressor</keyword>
<sequence length="278" mass="30404">MDNRTAADLALPDYSEWLDGPALIALRGNDDPASAYRLGTRDYDWHAHARGQVLCVEAGLIHVHTPRGAWLLPPHRAGWVPPGMPHKVRVSGAPGGWVLLAAPPFCAGLPDEPCVIGISAVLRSLAHRAIEWDKHAPLAPEHARMAAVIHDEIRRTPREALHVPMPADPRLARVARALLDDPGSRRTLDAWAAFGAMSPRTLRRLMSAETGLSFAQWRQQARLARGLDLLARGCPVAEVSDLLGYASPSNFIAMFRKALGDSPAHYFATRPERQPDGR</sequence>
<dbReference type="EMBL" id="MUTJ01000104">
    <property type="protein sequence ID" value="ONU75274.1"/>
    <property type="molecule type" value="Genomic_DNA"/>
</dbReference>
<dbReference type="SMART" id="SM00342">
    <property type="entry name" value="HTH_ARAC"/>
    <property type="match status" value="1"/>
</dbReference>
<keyword evidence="3" id="KW-0238">DNA-binding</keyword>
<dbReference type="InterPro" id="IPR018060">
    <property type="entry name" value="HTH_AraC"/>
</dbReference>
<protein>
    <submittedName>
        <fullName evidence="6">AraC family transcriptional regulator</fullName>
    </submittedName>
</protein>
<dbReference type="SUPFAM" id="SSF51182">
    <property type="entry name" value="RmlC-like cupins"/>
    <property type="match status" value="1"/>
</dbReference>
<evidence type="ECO:0000256" key="3">
    <source>
        <dbReference type="ARBA" id="ARBA00023125"/>
    </source>
</evidence>
<evidence type="ECO:0000256" key="2">
    <source>
        <dbReference type="ARBA" id="ARBA00023015"/>
    </source>
</evidence>
<dbReference type="PROSITE" id="PS01124">
    <property type="entry name" value="HTH_ARAC_FAMILY_2"/>
    <property type="match status" value="1"/>
</dbReference>
<dbReference type="CDD" id="cd06124">
    <property type="entry name" value="cupin_NimR-like_N"/>
    <property type="match status" value="1"/>
</dbReference>
<keyword evidence="2" id="KW-0805">Transcription regulation</keyword>
<dbReference type="OrthoDB" id="9804543at2"/>
<evidence type="ECO:0000256" key="4">
    <source>
        <dbReference type="ARBA" id="ARBA00023163"/>
    </source>
</evidence>
<organism evidence="6 7">
    <name type="scientific">Burkholderia cenocepacia</name>
    <dbReference type="NCBI Taxonomy" id="95486"/>
    <lineage>
        <taxon>Bacteria</taxon>
        <taxon>Pseudomonadati</taxon>
        <taxon>Pseudomonadota</taxon>
        <taxon>Betaproteobacteria</taxon>
        <taxon>Burkholderiales</taxon>
        <taxon>Burkholderiaceae</taxon>
        <taxon>Burkholderia</taxon>
        <taxon>Burkholderia cepacia complex</taxon>
    </lineage>
</organism>
<dbReference type="InterPro" id="IPR018062">
    <property type="entry name" value="HTH_AraC-typ_CS"/>
</dbReference>
<evidence type="ECO:0000313" key="6">
    <source>
        <dbReference type="EMBL" id="ONU75274.1"/>
    </source>
</evidence>
<comment type="caution">
    <text evidence="6">The sequence shown here is derived from an EMBL/GenBank/DDBJ whole genome shotgun (WGS) entry which is preliminary data.</text>
</comment>